<dbReference type="Proteomes" id="UP000317496">
    <property type="component" value="Chromosome"/>
</dbReference>
<proteinExistence type="predicted"/>
<accession>A0A516H426</accession>
<dbReference type="InterPro" id="IPR037171">
    <property type="entry name" value="NagB/RpiA_transferase-like"/>
</dbReference>
<gene>
    <name evidence="1" type="ORF">FNB15_14190</name>
</gene>
<dbReference type="KEGG" id="fer:FNB15_14190"/>
<sequence>MTSFSRQELLITTIARLLQGCRLVATGASSPIPGAGALLARAQSNGRMRVNVLGSVRNDFLCDGGVELFDLAGQGRLDAFFLGGGQIDGEANINLVGAGGEYPQTAVRWPGSFGSGYLYYLVPRVILFREEHTRRVLVQTVDFISSAGPKNDGTYRPGGPIGLLTNLCWFAFDRDKRRFRLDSVHPGHTVEEVRDNTGFEFDCADEVPSTAVPDAATLTLLRTRIAAEIAETYPRFVAQVFPDLAAAGE</sequence>
<dbReference type="SMART" id="SM00882">
    <property type="entry name" value="CoA_trans"/>
    <property type="match status" value="1"/>
</dbReference>
<dbReference type="GO" id="GO:0008410">
    <property type="term" value="F:CoA-transferase activity"/>
    <property type="evidence" value="ECO:0007669"/>
    <property type="project" value="InterPro"/>
</dbReference>
<evidence type="ECO:0000313" key="1">
    <source>
        <dbReference type="EMBL" id="QDO98350.1"/>
    </source>
</evidence>
<dbReference type="SUPFAM" id="SSF100950">
    <property type="entry name" value="NagB/RpiA/CoA transferase-like"/>
    <property type="match status" value="1"/>
</dbReference>
<dbReference type="InterPro" id="IPR004165">
    <property type="entry name" value="CoA_trans_fam_I"/>
</dbReference>
<evidence type="ECO:0000313" key="2">
    <source>
        <dbReference type="Proteomes" id="UP000317496"/>
    </source>
</evidence>
<dbReference type="AlphaFoldDB" id="A0A516H426"/>
<dbReference type="EMBL" id="CP041636">
    <property type="protein sequence ID" value="QDO98350.1"/>
    <property type="molecule type" value="Genomic_DNA"/>
</dbReference>
<dbReference type="RefSeq" id="WP_144069331.1">
    <property type="nucleotide sequence ID" value="NZ_CP041636.1"/>
</dbReference>
<reference evidence="1 2" key="1">
    <citation type="submission" date="2019-07" db="EMBL/GenBank/DDBJ databases">
        <title>Genome sequencing for Ferrovibrio sp. K5.</title>
        <authorList>
            <person name="Park S.-J."/>
        </authorList>
    </citation>
    <scope>NUCLEOTIDE SEQUENCE [LARGE SCALE GENOMIC DNA]</scope>
    <source>
        <strain evidence="1 2">K5</strain>
    </source>
</reference>
<dbReference type="PANTHER" id="PTHR43293">
    <property type="entry name" value="ACETATE COA-TRANSFERASE YDIF"/>
    <property type="match status" value="1"/>
</dbReference>
<dbReference type="Pfam" id="PF01144">
    <property type="entry name" value="CoA_trans"/>
    <property type="match status" value="1"/>
</dbReference>
<dbReference type="OrthoDB" id="9813111at2"/>
<protein>
    <submittedName>
        <fullName evidence="1">CoA synthetase</fullName>
    </submittedName>
</protein>
<dbReference type="Gene3D" id="3.40.1080.10">
    <property type="entry name" value="Glutaconate Coenzyme A-transferase"/>
    <property type="match status" value="1"/>
</dbReference>
<keyword evidence="2" id="KW-1185">Reference proteome</keyword>
<name>A0A516H426_9PROT</name>
<dbReference type="PANTHER" id="PTHR43293:SF3">
    <property type="entry name" value="CHOLESTEROL RING-CLEAVING HYDROLASE IPDB SUBUNIT"/>
    <property type="match status" value="1"/>
</dbReference>
<organism evidence="1 2">
    <name type="scientific">Ferrovibrio terrae</name>
    <dbReference type="NCBI Taxonomy" id="2594003"/>
    <lineage>
        <taxon>Bacteria</taxon>
        <taxon>Pseudomonadati</taxon>
        <taxon>Pseudomonadota</taxon>
        <taxon>Alphaproteobacteria</taxon>
        <taxon>Rhodospirillales</taxon>
        <taxon>Rhodospirillaceae</taxon>
        <taxon>Ferrovibrio</taxon>
    </lineage>
</organism>